<dbReference type="EMBL" id="JARQWQ010000076">
    <property type="protein sequence ID" value="KAK2553607.1"/>
    <property type="molecule type" value="Genomic_DNA"/>
</dbReference>
<dbReference type="AlphaFoldDB" id="A0AAD9UXQ5"/>
<gene>
    <name evidence="1" type="ORF">P5673_025099</name>
</gene>
<sequence>MPLVQKRNSKAYAVRNGRADNHLTGSAWFVNPICKYGINDDWIGLFRNIFLCKLNERFWTESSRCFNSHLVVTQSRKD</sequence>
<accession>A0AAD9UXQ5</accession>
<keyword evidence="2" id="KW-1185">Reference proteome</keyword>
<evidence type="ECO:0000313" key="1">
    <source>
        <dbReference type="EMBL" id="KAK2553607.1"/>
    </source>
</evidence>
<evidence type="ECO:0000313" key="2">
    <source>
        <dbReference type="Proteomes" id="UP001249851"/>
    </source>
</evidence>
<reference evidence="1" key="2">
    <citation type="journal article" date="2023" name="Science">
        <title>Genomic signatures of disease resistance in endangered staghorn corals.</title>
        <authorList>
            <person name="Vollmer S.V."/>
            <person name="Selwyn J.D."/>
            <person name="Despard B.A."/>
            <person name="Roesel C.L."/>
        </authorList>
    </citation>
    <scope>NUCLEOTIDE SEQUENCE</scope>
    <source>
        <strain evidence="1">K2</strain>
    </source>
</reference>
<dbReference type="Proteomes" id="UP001249851">
    <property type="component" value="Unassembled WGS sequence"/>
</dbReference>
<reference evidence="1" key="1">
    <citation type="journal article" date="2023" name="G3 (Bethesda)">
        <title>Whole genome assembly and annotation of the endangered Caribbean coral Acropora cervicornis.</title>
        <authorList>
            <person name="Selwyn J.D."/>
            <person name="Vollmer S.V."/>
        </authorList>
    </citation>
    <scope>NUCLEOTIDE SEQUENCE</scope>
    <source>
        <strain evidence="1">K2</strain>
    </source>
</reference>
<proteinExistence type="predicted"/>
<name>A0AAD9UXQ5_ACRCE</name>
<protein>
    <submittedName>
        <fullName evidence="1">Uncharacterized protein</fullName>
    </submittedName>
</protein>
<organism evidence="1 2">
    <name type="scientific">Acropora cervicornis</name>
    <name type="common">Staghorn coral</name>
    <dbReference type="NCBI Taxonomy" id="6130"/>
    <lineage>
        <taxon>Eukaryota</taxon>
        <taxon>Metazoa</taxon>
        <taxon>Cnidaria</taxon>
        <taxon>Anthozoa</taxon>
        <taxon>Hexacorallia</taxon>
        <taxon>Scleractinia</taxon>
        <taxon>Astrocoeniina</taxon>
        <taxon>Acroporidae</taxon>
        <taxon>Acropora</taxon>
    </lineage>
</organism>
<comment type="caution">
    <text evidence="1">The sequence shown here is derived from an EMBL/GenBank/DDBJ whole genome shotgun (WGS) entry which is preliminary data.</text>
</comment>